<dbReference type="AlphaFoldDB" id="A0A5B0PER1"/>
<feature type="compositionally biased region" description="Polar residues" evidence="1">
    <location>
        <begin position="107"/>
        <end position="125"/>
    </location>
</feature>
<proteinExistence type="predicted"/>
<comment type="caution">
    <text evidence="2">The sequence shown here is derived from an EMBL/GenBank/DDBJ whole genome shotgun (WGS) entry which is preliminary data.</text>
</comment>
<evidence type="ECO:0000313" key="3">
    <source>
        <dbReference type="Proteomes" id="UP000324748"/>
    </source>
</evidence>
<dbReference type="EMBL" id="VSWC01000054">
    <property type="protein sequence ID" value="KAA1100097.1"/>
    <property type="molecule type" value="Genomic_DNA"/>
</dbReference>
<keyword evidence="3" id="KW-1185">Reference proteome</keyword>
<reference evidence="2 3" key="1">
    <citation type="submission" date="2019-05" db="EMBL/GenBank/DDBJ databases">
        <title>Emergence of the Ug99 lineage of the wheat stem rust pathogen through somatic hybridization.</title>
        <authorList>
            <person name="Li F."/>
            <person name="Upadhyaya N.M."/>
            <person name="Sperschneider J."/>
            <person name="Matny O."/>
            <person name="Nguyen-Phuc H."/>
            <person name="Mago R."/>
            <person name="Raley C."/>
            <person name="Miller M.E."/>
            <person name="Silverstein K.A.T."/>
            <person name="Henningsen E."/>
            <person name="Hirsch C.D."/>
            <person name="Visser B."/>
            <person name="Pretorius Z.A."/>
            <person name="Steffenson B.J."/>
            <person name="Schwessinger B."/>
            <person name="Dodds P.N."/>
            <person name="Figueroa M."/>
        </authorList>
    </citation>
    <scope>NUCLEOTIDE SEQUENCE [LARGE SCALE GENOMIC DNA]</scope>
    <source>
        <strain evidence="2">21-0</strain>
    </source>
</reference>
<feature type="region of interest" description="Disordered" evidence="1">
    <location>
        <begin position="107"/>
        <end position="133"/>
    </location>
</feature>
<evidence type="ECO:0000313" key="2">
    <source>
        <dbReference type="EMBL" id="KAA1100097.1"/>
    </source>
</evidence>
<organism evidence="2 3">
    <name type="scientific">Puccinia graminis f. sp. tritici</name>
    <dbReference type="NCBI Taxonomy" id="56615"/>
    <lineage>
        <taxon>Eukaryota</taxon>
        <taxon>Fungi</taxon>
        <taxon>Dikarya</taxon>
        <taxon>Basidiomycota</taxon>
        <taxon>Pucciniomycotina</taxon>
        <taxon>Pucciniomycetes</taxon>
        <taxon>Pucciniales</taxon>
        <taxon>Pucciniaceae</taxon>
        <taxon>Puccinia</taxon>
    </lineage>
</organism>
<name>A0A5B0PER1_PUCGR</name>
<sequence>MALRLMRTAFDRRRSDPIPYLCRRLTRMRASDHRSDPQLDANLANALVDRHRITAEIVNQSHDEQLTTTLALVDDLCGDPVEAIPILPGCSDKKKLTSTQLVNQSTAAQSTAKISKNNAQQSSPADNPPFKKNTCQMTFKETSGNLPLKPLAALAASTQAIGIQLNVQITKMAIQL</sequence>
<evidence type="ECO:0000256" key="1">
    <source>
        <dbReference type="SAM" id="MobiDB-lite"/>
    </source>
</evidence>
<dbReference type="Proteomes" id="UP000324748">
    <property type="component" value="Unassembled WGS sequence"/>
</dbReference>
<accession>A0A5B0PER1</accession>
<protein>
    <submittedName>
        <fullName evidence="2">Uncharacterized protein</fullName>
    </submittedName>
</protein>
<gene>
    <name evidence="2" type="ORF">PGT21_029335</name>
</gene>